<feature type="region of interest" description="Disordered" evidence="10">
    <location>
        <begin position="1108"/>
        <end position="1183"/>
    </location>
</feature>
<feature type="compositionally biased region" description="Polar residues" evidence="10">
    <location>
        <begin position="1078"/>
        <end position="1089"/>
    </location>
</feature>
<dbReference type="RefSeq" id="XP_029708332.2">
    <property type="nucleotide sequence ID" value="XM_029852472.2"/>
</dbReference>
<feature type="compositionally biased region" description="Polar residues" evidence="10">
    <location>
        <begin position="995"/>
        <end position="1017"/>
    </location>
</feature>
<comment type="subcellular location">
    <subcellularLocation>
        <location evidence="1">Endoplasmic reticulum</location>
    </subcellularLocation>
</comment>
<evidence type="ECO:0000256" key="9">
    <source>
        <dbReference type="PROSITE-ProRule" id="PRU00221"/>
    </source>
</evidence>
<proteinExistence type="inferred from homology"/>
<keyword evidence="4 9" id="KW-0853">WD repeat</keyword>
<reference evidence="11" key="2">
    <citation type="submission" date="2025-05" db="UniProtKB">
        <authorList>
            <consortium name="EnsemblMetazoa"/>
        </authorList>
    </citation>
    <scope>IDENTIFICATION</scope>
    <source>
        <strain evidence="11">Foshan</strain>
    </source>
</reference>
<feature type="compositionally biased region" description="Polar residues" evidence="10">
    <location>
        <begin position="936"/>
        <end position="947"/>
    </location>
</feature>
<dbReference type="Pfam" id="PF00400">
    <property type="entry name" value="WD40"/>
    <property type="match status" value="2"/>
</dbReference>
<feature type="region of interest" description="Disordered" evidence="10">
    <location>
        <begin position="1046"/>
        <end position="1096"/>
    </location>
</feature>
<evidence type="ECO:0000313" key="11">
    <source>
        <dbReference type="EnsemblMetazoa" id="AALFPA23_005517.P7052"/>
    </source>
</evidence>
<organism evidence="11 12">
    <name type="scientific">Aedes albopictus</name>
    <name type="common">Asian tiger mosquito</name>
    <name type="synonym">Stegomyia albopicta</name>
    <dbReference type="NCBI Taxonomy" id="7160"/>
    <lineage>
        <taxon>Eukaryota</taxon>
        <taxon>Metazoa</taxon>
        <taxon>Ecdysozoa</taxon>
        <taxon>Arthropoda</taxon>
        <taxon>Hexapoda</taxon>
        <taxon>Insecta</taxon>
        <taxon>Pterygota</taxon>
        <taxon>Neoptera</taxon>
        <taxon>Endopterygota</taxon>
        <taxon>Diptera</taxon>
        <taxon>Nematocera</taxon>
        <taxon>Culicoidea</taxon>
        <taxon>Culicidae</taxon>
        <taxon>Culicinae</taxon>
        <taxon>Aedini</taxon>
        <taxon>Aedes</taxon>
        <taxon>Stegomyia</taxon>
    </lineage>
</organism>
<name>A0ABM1Y431_AEDAL</name>
<dbReference type="GeneID" id="109424498"/>
<keyword evidence="5" id="KW-0677">Repeat</keyword>
<evidence type="ECO:0000256" key="4">
    <source>
        <dbReference type="ARBA" id="ARBA00022574"/>
    </source>
</evidence>
<dbReference type="SUPFAM" id="SSF50978">
    <property type="entry name" value="WD40 repeat-like"/>
    <property type="match status" value="1"/>
</dbReference>
<dbReference type="InterPro" id="IPR036322">
    <property type="entry name" value="WD40_repeat_dom_sf"/>
</dbReference>
<sequence>MKVKELQKTVNVAWSPVQQTPIMLAAGTAAQQLDSSFSTSAALELYSINLSDPSYDLELVGSQVSSHRFHKVLWSPFDYGANHPNGLIVGGCEGGIIQVYSAAKLLAGENGLVAQQDKHNGAVRSLDYNPFQHNLLASGASESEIFIWDLNNTTVPMSPGQKMQPAEDIQGLAWNRQVQHILASVFSSRCVIWDLRKNEPIIKLNDTQTRVRWRAVQWHPEVATQLWMASEEDQAPSIQLWDLRYATAPAKSFHIHQRGVLGLTWCQKDFDLVASCGKDNKIYCWNQNSEDPNGEILSELATTNQWNFDVAWCPRNPALIAGSSFDGNVTVYSIFGGVHQQVQTSNKIADSFPGMENIGHEPAPQLAAQTQPTCNDLKRAPKWLKRPAGACFGFGGKLVTFNGNSRTVTVNQVITDLELVDRSNRLEKVLAEGTFVDYCRQKADQSNDQHSRFLWYFLKANFEEDPHAEMLNLLGYHSEDMVNKFKKYTDCGKETTAPAAEQVNPVDGLADQMAGLSRNNSTETDPSTDDSTDLSTMDNNAVFDAIAAGNKLLNDQKPAADGELKSDENDKKAYAPYRIHTGQDSEGLICEALLTGNLEAAVELCMNAGKTTEALILAMNGGSDLLARVQLRYLKNSESYLANIISALVTEDWSGVVTQCTIDSWKEALVAALTHCKNQLPLLCERLGERLQIEAGNDTELARNAILCYICAGSTERLVEAWNLQKSNNPGGDFVNGDADKNNNSNRDLQELVEVAMLLQKALEMQGRATTVSGKLADLLSQYASLLAAQGSLNSALTYVGNSADPGMEDLRDRLYYALGHKSNVPVQQNAYYSTGQRGSVSNQQPPAFNPMFPTIGQAAKIKNWQQANTPPVPAPAPVPTIPQPMSQPSWNTSPFQTGLPPQQQPMAAPFAPPPSIPPVATKPPMGPPMSAEQPRPSSVNSQSGATPLSRAKYVLDPSVTSGPSYGQTPANMYNPNAYQPTPTQQFNQFNTQPISQQPPASLYNPSQPPQQTNNFKPFTPAPLVQPGGMSPYIPGVSPLDVSAPVPAAASAAPPPPMANIQKNPTPPPGWNDPPALKSTSRSQLSEQCEMSAVHAGTRRWRKIIDSHDHSNRSSPQPKPEVAPVAPITAPLPGGFPTQPQNGYPDPNSNYMPGQYLPTATPGMPPQQPTIFNPAMAGTQPHQQTTTGALNYQNFQQNLPYQQQQQQQQQQQPGANFNANFQQRTIPQPAPPTVPEPPKQKPPLPEEYIYLQTVFEELKKSCIAAAANPQTKRKLEEVSKRLESLYDMLREHRLSQNTLTSLSQLVQLVQAGDYANGIGLHTQMVSGPDFAQIASFMPGIKILLQSAMQLQVYLR</sequence>
<evidence type="ECO:0000313" key="12">
    <source>
        <dbReference type="Proteomes" id="UP000069940"/>
    </source>
</evidence>
<dbReference type="InterPro" id="IPR001680">
    <property type="entry name" value="WD40_rpt"/>
</dbReference>
<keyword evidence="6" id="KW-0256">Endoplasmic reticulum</keyword>
<evidence type="ECO:0008006" key="13">
    <source>
        <dbReference type="Google" id="ProtNLM"/>
    </source>
</evidence>
<evidence type="ECO:0000256" key="8">
    <source>
        <dbReference type="ARBA" id="ARBA00022927"/>
    </source>
</evidence>
<feature type="compositionally biased region" description="Pro residues" evidence="10">
    <location>
        <begin position="871"/>
        <end position="883"/>
    </location>
</feature>
<evidence type="ECO:0000256" key="3">
    <source>
        <dbReference type="ARBA" id="ARBA00022448"/>
    </source>
</evidence>
<dbReference type="Gene3D" id="1.25.40.1030">
    <property type="match status" value="1"/>
</dbReference>
<feature type="compositionally biased region" description="Polar residues" evidence="10">
    <location>
        <begin position="1138"/>
        <end position="1152"/>
    </location>
</feature>
<dbReference type="PROSITE" id="PS50294">
    <property type="entry name" value="WD_REPEATS_REGION"/>
    <property type="match status" value="1"/>
</dbReference>
<feature type="compositionally biased region" description="Low complexity" evidence="10">
    <location>
        <begin position="980"/>
        <end position="994"/>
    </location>
</feature>
<dbReference type="Gene3D" id="2.130.10.10">
    <property type="entry name" value="YVTN repeat-like/Quinoprotein amine dehydrogenase"/>
    <property type="match status" value="1"/>
</dbReference>
<dbReference type="PANTHER" id="PTHR13923:SF11">
    <property type="entry name" value="SECRETORY 31, ISOFORM D"/>
    <property type="match status" value="1"/>
</dbReference>
<feature type="region of interest" description="Disordered" evidence="10">
    <location>
        <begin position="1223"/>
        <end position="1244"/>
    </location>
</feature>
<keyword evidence="12" id="KW-1185">Reference proteome</keyword>
<feature type="repeat" description="WD" evidence="9">
    <location>
        <begin position="116"/>
        <end position="158"/>
    </location>
</feature>
<dbReference type="PROSITE" id="PS50082">
    <property type="entry name" value="WD_REPEATS_2"/>
    <property type="match status" value="1"/>
</dbReference>
<dbReference type="Gene3D" id="1.20.940.10">
    <property type="entry name" value="Functional domain of the splicing factor Prp18"/>
    <property type="match status" value="1"/>
</dbReference>
<protein>
    <recommendedName>
        <fullName evidence="13">Vesicle coat complex copii subunit sec31</fullName>
    </recommendedName>
</protein>
<comment type="similarity">
    <text evidence="2">Belongs to the WD repeat SEC31 family.</text>
</comment>
<feature type="compositionally biased region" description="Polar residues" evidence="10">
    <location>
        <begin position="887"/>
        <end position="897"/>
    </location>
</feature>
<dbReference type="SMART" id="SM00320">
    <property type="entry name" value="WD40"/>
    <property type="match status" value="5"/>
</dbReference>
<dbReference type="EnsemblMetazoa" id="AALFPA23_005517.R7052">
    <property type="protein sequence ID" value="AALFPA23_005517.P7052"/>
    <property type="gene ID" value="AALFPA23_005517"/>
</dbReference>
<feature type="compositionally biased region" description="Pro residues" evidence="10">
    <location>
        <begin position="1228"/>
        <end position="1244"/>
    </location>
</feature>
<feature type="compositionally biased region" description="Polar residues" evidence="10">
    <location>
        <begin position="959"/>
        <end position="979"/>
    </location>
</feature>
<dbReference type="InterPro" id="IPR015943">
    <property type="entry name" value="WD40/YVTN_repeat-like_dom_sf"/>
</dbReference>
<feature type="region of interest" description="Disordered" evidence="10">
    <location>
        <begin position="868"/>
        <end position="1024"/>
    </location>
</feature>
<dbReference type="PANTHER" id="PTHR13923">
    <property type="entry name" value="SEC31-RELATED PROTEIN"/>
    <property type="match status" value="1"/>
</dbReference>
<dbReference type="InterPro" id="IPR040251">
    <property type="entry name" value="SEC31-like"/>
</dbReference>
<keyword evidence="3" id="KW-0813">Transport</keyword>
<evidence type="ECO:0000256" key="1">
    <source>
        <dbReference type="ARBA" id="ARBA00004240"/>
    </source>
</evidence>
<accession>A0ABM1Y431</accession>
<feature type="compositionally biased region" description="Low complexity" evidence="10">
    <location>
        <begin position="901"/>
        <end position="910"/>
    </location>
</feature>
<feature type="compositionally biased region" description="Pro residues" evidence="10">
    <location>
        <begin position="911"/>
        <end position="928"/>
    </location>
</feature>
<reference evidence="12" key="1">
    <citation type="journal article" date="2015" name="Proc. Natl. Acad. Sci. U.S.A.">
        <title>Genome sequence of the Asian Tiger mosquito, Aedes albopictus, reveals insights into its biology, genetics, and evolution.</title>
        <authorList>
            <person name="Chen X.G."/>
            <person name="Jiang X."/>
            <person name="Gu J."/>
            <person name="Xu M."/>
            <person name="Wu Y."/>
            <person name="Deng Y."/>
            <person name="Zhang C."/>
            <person name="Bonizzoni M."/>
            <person name="Dermauw W."/>
            <person name="Vontas J."/>
            <person name="Armbruster P."/>
            <person name="Huang X."/>
            <person name="Yang Y."/>
            <person name="Zhang H."/>
            <person name="He W."/>
            <person name="Peng H."/>
            <person name="Liu Y."/>
            <person name="Wu K."/>
            <person name="Chen J."/>
            <person name="Lirakis M."/>
            <person name="Topalis P."/>
            <person name="Van Leeuwen T."/>
            <person name="Hall A.B."/>
            <person name="Jiang X."/>
            <person name="Thorpe C."/>
            <person name="Mueller R.L."/>
            <person name="Sun C."/>
            <person name="Waterhouse R.M."/>
            <person name="Yan G."/>
            <person name="Tu Z.J."/>
            <person name="Fang X."/>
            <person name="James A.A."/>
        </authorList>
    </citation>
    <scope>NUCLEOTIDE SEQUENCE [LARGE SCALE GENOMIC DNA]</scope>
    <source>
        <strain evidence="12">Foshan</strain>
    </source>
</reference>
<dbReference type="Proteomes" id="UP000069940">
    <property type="component" value="Unassembled WGS sequence"/>
</dbReference>
<evidence type="ECO:0000256" key="7">
    <source>
        <dbReference type="ARBA" id="ARBA00022892"/>
    </source>
</evidence>
<evidence type="ECO:0000256" key="10">
    <source>
        <dbReference type="SAM" id="MobiDB-lite"/>
    </source>
</evidence>
<evidence type="ECO:0000256" key="2">
    <source>
        <dbReference type="ARBA" id="ARBA00009358"/>
    </source>
</evidence>
<evidence type="ECO:0000256" key="5">
    <source>
        <dbReference type="ARBA" id="ARBA00022737"/>
    </source>
</evidence>
<evidence type="ECO:0000256" key="6">
    <source>
        <dbReference type="ARBA" id="ARBA00022824"/>
    </source>
</evidence>
<keyword evidence="7" id="KW-0931">ER-Golgi transport</keyword>
<keyword evidence="8" id="KW-0653">Protein transport</keyword>